<name>A0A828ZWH6_ENTFC</name>
<comment type="caution">
    <text evidence="1">The sequence shown here is derived from an EMBL/GenBank/DDBJ whole genome shotgun (WGS) entry which is preliminary data.</text>
</comment>
<evidence type="ECO:0008006" key="3">
    <source>
        <dbReference type="Google" id="ProtNLM"/>
    </source>
</evidence>
<organism evidence="1 2">
    <name type="scientific">Enterococcus faecium EnGen0026</name>
    <dbReference type="NCBI Taxonomy" id="1138917"/>
    <lineage>
        <taxon>Bacteria</taxon>
        <taxon>Bacillati</taxon>
        <taxon>Bacillota</taxon>
        <taxon>Bacilli</taxon>
        <taxon>Lactobacillales</taxon>
        <taxon>Enterococcaceae</taxon>
        <taxon>Enterococcus</taxon>
    </lineage>
</organism>
<protein>
    <recommendedName>
        <fullName evidence="3">Transposase</fullName>
    </recommendedName>
</protein>
<gene>
    <name evidence="1" type="ORF">OKA_05155</name>
</gene>
<accession>A0A828ZWH6</accession>
<evidence type="ECO:0000313" key="2">
    <source>
        <dbReference type="Proteomes" id="UP000010504"/>
    </source>
</evidence>
<evidence type="ECO:0000313" key="1">
    <source>
        <dbReference type="EMBL" id="ELB38612.1"/>
    </source>
</evidence>
<dbReference type="PANTHER" id="PTHR33498">
    <property type="entry name" value="TRANSPOSASE FOR INSERTION SEQUENCE ELEMENT IS1557"/>
    <property type="match status" value="1"/>
</dbReference>
<dbReference type="EMBL" id="AHXS01000023">
    <property type="protein sequence ID" value="ELB38612.1"/>
    <property type="molecule type" value="Genomic_DNA"/>
</dbReference>
<dbReference type="AlphaFoldDB" id="A0A828ZWH6"/>
<dbReference type="InterPro" id="IPR047951">
    <property type="entry name" value="Transpos_ISL3"/>
</dbReference>
<proteinExistence type="predicted"/>
<reference evidence="1 2" key="1">
    <citation type="submission" date="2012-12" db="EMBL/GenBank/DDBJ databases">
        <title>The Genome Sequence of Enterococcus faecium E2039.</title>
        <authorList>
            <consortium name="The Broad Institute Genome Sequencing Platform"/>
            <consortium name="The Broad Institute Genome Sequencing Center for Infectious Disease"/>
            <person name="Earl A.M."/>
            <person name="Gilmore M.S."/>
            <person name="van Schaik W."/>
            <person name="Lebreton F."/>
            <person name="Willems R.J."/>
            <person name="Walker B."/>
            <person name="Young S.K."/>
            <person name="Zeng Q."/>
            <person name="Gargeya S."/>
            <person name="Fitzgerald M."/>
            <person name="Haas B."/>
            <person name="Abouelleil A."/>
            <person name="Alvarado L."/>
            <person name="Arachchi H.M."/>
            <person name="Berlin A.M."/>
            <person name="Chapman S.B."/>
            <person name="Dewar J."/>
            <person name="Goldberg J."/>
            <person name="Griggs A."/>
            <person name="Gujja S."/>
            <person name="Hansen M."/>
            <person name="Howarth C."/>
            <person name="Imamovic A."/>
            <person name="Larimer J."/>
            <person name="McCowan C."/>
            <person name="Murphy C."/>
            <person name="Neiman D."/>
            <person name="Pearson M."/>
            <person name="Priest M."/>
            <person name="Roberts A."/>
            <person name="Saif S."/>
            <person name="Shea T."/>
            <person name="Sisk P."/>
            <person name="Sykes S."/>
            <person name="Wortman J."/>
            <person name="Nusbaum C."/>
            <person name="Birren B."/>
        </authorList>
    </citation>
    <scope>NUCLEOTIDE SEQUENCE [LARGE SCALE GENOMIC DNA]</scope>
    <source>
        <strain evidence="1 2">E2039</strain>
    </source>
</reference>
<dbReference type="PANTHER" id="PTHR33498:SF1">
    <property type="entry name" value="TRANSPOSASE FOR INSERTION SEQUENCE ELEMENT IS1557"/>
    <property type="match status" value="1"/>
</dbReference>
<dbReference type="Proteomes" id="UP000010504">
    <property type="component" value="Unassembled WGS sequence"/>
</dbReference>
<sequence>MISISHSIKELFTIKDKNIEINSFQETFYKDKKAIVIEGPLVRTFRHCLFCKESAKQIEKNGKKISMIILNRSGNKQTYLRLRKQHYHCQSCGKYFTAHTYLVAPSCFISKQVHYTILEELTERQALKTIAKRCDFQ</sequence>